<accession>A0A7S0R011</accession>
<dbReference type="SMART" id="SM00088">
    <property type="entry name" value="PINT"/>
    <property type="match status" value="1"/>
</dbReference>
<dbReference type="PANTHER" id="PTHR10539:SF0">
    <property type="entry name" value="26S PROTEASOME NON-ATPASE REGULATORY SUBUNIT 13"/>
    <property type="match status" value="1"/>
</dbReference>
<feature type="domain" description="PCI" evidence="3">
    <location>
        <begin position="176"/>
        <end position="351"/>
    </location>
</feature>
<evidence type="ECO:0000256" key="2">
    <source>
        <dbReference type="ARBA" id="ARBA00022942"/>
    </source>
</evidence>
<dbReference type="AlphaFoldDB" id="A0A7S0R011"/>
<dbReference type="GO" id="GO:0008541">
    <property type="term" value="C:proteasome regulatory particle, lid subcomplex"/>
    <property type="evidence" value="ECO:0007669"/>
    <property type="project" value="TreeGrafter"/>
</dbReference>
<evidence type="ECO:0000256" key="1">
    <source>
        <dbReference type="ARBA" id="ARBA00006207"/>
    </source>
</evidence>
<keyword evidence="2" id="KW-0647">Proteasome</keyword>
<proteinExistence type="inferred from homology"/>
<sequence>MAQIAFLKEQSLAYPAMAPHYTVLADLYERKLWHQLTDKLEEIVRLPESQNEAILTSLYSGFISDFEMKLNLLRLAHIIVAISSRYTDRERAFKFLGEAVARIQDTKEPSRIRGEPVLYLQMHIALLKLQGGDVLGCKEMLEEGKPLLDNLIDVDPSVHASLHHVASMYHKAKQDFAEFFKSGMLYLAYISVDSLDEVTKLALAVDLSLAALLGEDIYNFGELIAHPVVKTLTDPKSSYGWLKDLLVAFNAGDLDKYDALCTTHAAALNAQPALVQNERRLREKITILCLMEIIFSLPSENRVISLAHIAEKTKLSLDGVEFLLMKTLSVHLIEGVIDQVDATVAVSWVQPRVLGLQQISELRSRLDGWLDKVHSTLLTVDSETPELVGMP</sequence>
<dbReference type="Pfam" id="PF22037">
    <property type="entry name" value="PSD13_N"/>
    <property type="match status" value="1"/>
</dbReference>
<dbReference type="Pfam" id="PF01399">
    <property type="entry name" value="PCI"/>
    <property type="match status" value="1"/>
</dbReference>
<dbReference type="InterPro" id="IPR000717">
    <property type="entry name" value="PCI_dom"/>
</dbReference>
<evidence type="ECO:0000259" key="3">
    <source>
        <dbReference type="PROSITE" id="PS50250"/>
    </source>
</evidence>
<dbReference type="GO" id="GO:0005829">
    <property type="term" value="C:cytosol"/>
    <property type="evidence" value="ECO:0007669"/>
    <property type="project" value="TreeGrafter"/>
</dbReference>
<gene>
    <name evidence="4" type="ORF">POBO1169_LOCUS6393</name>
</gene>
<dbReference type="InterPro" id="IPR035298">
    <property type="entry name" value="PSMD13"/>
</dbReference>
<comment type="similarity">
    <text evidence="1">Belongs to the proteasome subunit S11 family.</text>
</comment>
<dbReference type="InterPro" id="IPR036390">
    <property type="entry name" value="WH_DNA-bd_sf"/>
</dbReference>
<name>A0A7S0R011_9CHLO</name>
<dbReference type="GO" id="GO:0006511">
    <property type="term" value="P:ubiquitin-dependent protein catabolic process"/>
    <property type="evidence" value="ECO:0007669"/>
    <property type="project" value="TreeGrafter"/>
</dbReference>
<dbReference type="GO" id="GO:0005634">
    <property type="term" value="C:nucleus"/>
    <property type="evidence" value="ECO:0007669"/>
    <property type="project" value="TreeGrafter"/>
</dbReference>
<reference evidence="4" key="1">
    <citation type="submission" date="2021-01" db="EMBL/GenBank/DDBJ databases">
        <authorList>
            <person name="Corre E."/>
            <person name="Pelletier E."/>
            <person name="Niang G."/>
            <person name="Scheremetjew M."/>
            <person name="Finn R."/>
            <person name="Kale V."/>
            <person name="Holt S."/>
            <person name="Cochrane G."/>
            <person name="Meng A."/>
            <person name="Brown T."/>
            <person name="Cohen L."/>
        </authorList>
    </citation>
    <scope>NUCLEOTIDE SEQUENCE</scope>
    <source>
        <strain evidence="4">CCMP722</strain>
    </source>
</reference>
<dbReference type="PROSITE" id="PS50250">
    <property type="entry name" value="PCI"/>
    <property type="match status" value="1"/>
</dbReference>
<dbReference type="EMBL" id="HBFA01012269">
    <property type="protein sequence ID" value="CAD8660476.1"/>
    <property type="molecule type" value="Transcribed_RNA"/>
</dbReference>
<dbReference type="InterPro" id="IPR054179">
    <property type="entry name" value="PSD13_N"/>
</dbReference>
<dbReference type="SUPFAM" id="SSF46785">
    <property type="entry name" value="Winged helix' DNA-binding domain"/>
    <property type="match status" value="1"/>
</dbReference>
<evidence type="ECO:0000313" key="4">
    <source>
        <dbReference type="EMBL" id="CAD8660476.1"/>
    </source>
</evidence>
<dbReference type="GO" id="GO:0005198">
    <property type="term" value="F:structural molecule activity"/>
    <property type="evidence" value="ECO:0007669"/>
    <property type="project" value="TreeGrafter"/>
</dbReference>
<protein>
    <recommendedName>
        <fullName evidence="3">PCI domain-containing protein</fullName>
    </recommendedName>
</protein>
<organism evidence="4">
    <name type="scientific">Pyramimonas obovata</name>
    <dbReference type="NCBI Taxonomy" id="1411642"/>
    <lineage>
        <taxon>Eukaryota</taxon>
        <taxon>Viridiplantae</taxon>
        <taxon>Chlorophyta</taxon>
        <taxon>Pyramimonadophyceae</taxon>
        <taxon>Pyramimonadales</taxon>
        <taxon>Pyramimonadaceae</taxon>
        <taxon>Pyramimonas</taxon>
        <taxon>Pyramimonas incertae sedis</taxon>
    </lineage>
</organism>
<dbReference type="PANTHER" id="PTHR10539">
    <property type="entry name" value="26S PROTEASOME NON-ATPASE REGULATORY SUBUNIT 13"/>
    <property type="match status" value="1"/>
</dbReference>